<dbReference type="HOGENOM" id="CLU_068094_0_0_1"/>
<sequence length="254" mass="28294">MANPKLQVAVERRREKVSGYIGSWNTQQAIAQNQPGGLANSPPTNPEHLPSRVTAELKEILTKNGTEQCLLRHPTDSKKWTVMTPRKIKIWVDEIIAARKEGRNNITVDIPPPLPCFKTFIGGRLPPGYREFPDNPPPAGFMAAAPAPIVQNEVTLIAPAQVIDDRIYQRKYSGTFEEFLDYADFPESDTSLRANLNTGHYTRWSDLKPGPDMNIAELKLIGIPPGDASHLLSSAVRYEKFLMEKLAALDAQQL</sequence>
<dbReference type="KEGG" id="mlr:MELLADRAFT_72527"/>
<dbReference type="RefSeq" id="XP_007412918.1">
    <property type="nucleotide sequence ID" value="XM_007412856.1"/>
</dbReference>
<dbReference type="VEuPathDB" id="FungiDB:MELLADRAFT_72527"/>
<dbReference type="AlphaFoldDB" id="F4RV27"/>
<name>F4RV27_MELLP</name>
<evidence type="ECO:0000313" key="2">
    <source>
        <dbReference type="Proteomes" id="UP000001072"/>
    </source>
</evidence>
<proteinExistence type="predicted"/>
<protein>
    <submittedName>
        <fullName evidence="1">Uncharacterized protein</fullName>
    </submittedName>
</protein>
<accession>F4RV27</accession>
<dbReference type="Proteomes" id="UP000001072">
    <property type="component" value="Unassembled WGS sequence"/>
</dbReference>
<reference evidence="2" key="1">
    <citation type="journal article" date="2011" name="Proc. Natl. Acad. Sci. U.S.A.">
        <title>Obligate biotrophy features unraveled by the genomic analysis of rust fungi.</title>
        <authorList>
            <person name="Duplessis S."/>
            <person name="Cuomo C.A."/>
            <person name="Lin Y.-C."/>
            <person name="Aerts A."/>
            <person name="Tisserant E."/>
            <person name="Veneault-Fourrey C."/>
            <person name="Joly D.L."/>
            <person name="Hacquard S."/>
            <person name="Amselem J."/>
            <person name="Cantarel B.L."/>
            <person name="Chiu R."/>
            <person name="Coutinho P.M."/>
            <person name="Feau N."/>
            <person name="Field M."/>
            <person name="Frey P."/>
            <person name="Gelhaye E."/>
            <person name="Goldberg J."/>
            <person name="Grabherr M.G."/>
            <person name="Kodira C.D."/>
            <person name="Kohler A."/>
            <person name="Kuees U."/>
            <person name="Lindquist E.A."/>
            <person name="Lucas S.M."/>
            <person name="Mago R."/>
            <person name="Mauceli E."/>
            <person name="Morin E."/>
            <person name="Murat C."/>
            <person name="Pangilinan J.L."/>
            <person name="Park R."/>
            <person name="Pearson M."/>
            <person name="Quesneville H."/>
            <person name="Rouhier N."/>
            <person name="Sakthikumar S."/>
            <person name="Salamov A.A."/>
            <person name="Schmutz J."/>
            <person name="Selles B."/>
            <person name="Shapiro H."/>
            <person name="Tanguay P."/>
            <person name="Tuskan G.A."/>
            <person name="Henrissat B."/>
            <person name="Van de Peer Y."/>
            <person name="Rouze P."/>
            <person name="Ellis J.G."/>
            <person name="Dodds P.N."/>
            <person name="Schein J.E."/>
            <person name="Zhong S."/>
            <person name="Hamelin R.C."/>
            <person name="Grigoriev I.V."/>
            <person name="Szabo L.J."/>
            <person name="Martin F."/>
        </authorList>
    </citation>
    <scope>NUCLEOTIDE SEQUENCE [LARGE SCALE GENOMIC DNA]</scope>
    <source>
        <strain evidence="2">98AG31 / pathotype 3-4-7</strain>
    </source>
</reference>
<keyword evidence="2" id="KW-1185">Reference proteome</keyword>
<gene>
    <name evidence="1" type="ORF">MELLADRAFT_72527</name>
</gene>
<organism evidence="2">
    <name type="scientific">Melampsora larici-populina (strain 98AG31 / pathotype 3-4-7)</name>
    <name type="common">Poplar leaf rust fungus</name>
    <dbReference type="NCBI Taxonomy" id="747676"/>
    <lineage>
        <taxon>Eukaryota</taxon>
        <taxon>Fungi</taxon>
        <taxon>Dikarya</taxon>
        <taxon>Basidiomycota</taxon>
        <taxon>Pucciniomycotina</taxon>
        <taxon>Pucciniomycetes</taxon>
        <taxon>Pucciniales</taxon>
        <taxon>Melampsoraceae</taxon>
        <taxon>Melampsora</taxon>
    </lineage>
</organism>
<evidence type="ECO:0000313" key="1">
    <source>
        <dbReference type="EMBL" id="EGG03804.1"/>
    </source>
</evidence>
<dbReference type="EMBL" id="GL883122">
    <property type="protein sequence ID" value="EGG03804.1"/>
    <property type="molecule type" value="Genomic_DNA"/>
</dbReference>
<dbReference type="InParanoid" id="F4RV27"/>
<dbReference type="GeneID" id="18932122"/>